<reference evidence="12" key="1">
    <citation type="journal article" date="2016" name="Mol. Ecol. Resour.">
        <title>Evaluation of the impact of RNA preservation methods of spiders for de novo transcriptome assembly.</title>
        <authorList>
            <person name="Kono N."/>
            <person name="Nakamura H."/>
            <person name="Ito Y."/>
            <person name="Tomita M."/>
            <person name="Arakawa K."/>
        </authorList>
    </citation>
    <scope>NUCLEOTIDE SEQUENCE</scope>
    <source>
        <tissue evidence="12">Whole body</tissue>
    </source>
</reference>
<feature type="site" description="Cleavage; by autolysis" evidence="11">
    <location>
        <begin position="168"/>
        <end position="169"/>
    </location>
</feature>
<dbReference type="SUPFAM" id="SSF56235">
    <property type="entry name" value="N-terminal nucleophile aminohydrolases (Ntn hydrolases)"/>
    <property type="match status" value="1"/>
</dbReference>
<sequence length="314" mass="33051">MMPVIVVHGGAATVPPDFQPLKIEGVKRAVNKGYDVLLSPEGTALDAVEAAVKVMEDDPVFNAGFGSSLTINGDVEMDAIVMEGTRMKAGAVGAVARVASPVSLARRVMEQSEHVLMIGSGAHQFAQMVGMPLIQSQQLVTNWAQERLQQYKTFTNAVQSSMTLNDHDTVGAVAIDSAGHVACATSTGGITAKRAGRVGDTPVVGAGGFADDFVGAVSTTGHGETIMRVSLSRHITGLMQQGMSAQDAVVAGLEYMKNRVQGYGGAICVSNNGEIGTHFTTDMMPWAYRKGNILHFGMRPNEDISDVVQIDCSP</sequence>
<comment type="subunit">
    <text evidence="8">Heterodimer of an alpha and beta chain produced by autocleavage.</text>
</comment>
<comment type="catalytic activity">
    <reaction evidence="1">
        <text>Cleavage of a beta-linked Asp residue from the N-terminus of a polypeptide.</text>
        <dbReference type="EC" id="3.4.19.5"/>
    </reaction>
</comment>
<evidence type="ECO:0000313" key="12">
    <source>
        <dbReference type="EMBL" id="LAA01604.1"/>
    </source>
</evidence>
<dbReference type="FunFam" id="3.60.20.30:FF:000001">
    <property type="entry name" value="Isoaspartyl peptidase/L-asparaginase"/>
    <property type="match status" value="1"/>
</dbReference>
<evidence type="ECO:0000256" key="2">
    <source>
        <dbReference type="ARBA" id="ARBA00010872"/>
    </source>
</evidence>
<feature type="binding site" evidence="10">
    <location>
        <begin position="220"/>
        <end position="223"/>
    </location>
    <ligand>
        <name>substrate</name>
    </ligand>
</feature>
<evidence type="ECO:0000256" key="11">
    <source>
        <dbReference type="PIRSR" id="PIRSR600246-3"/>
    </source>
</evidence>
<organism evidence="12">
    <name type="scientific">Parasteatoda tepidariorum</name>
    <name type="common">Common house spider</name>
    <name type="synonym">Achaearanea tepidariorum</name>
    <dbReference type="NCBI Taxonomy" id="114398"/>
    <lineage>
        <taxon>Eukaryota</taxon>
        <taxon>Metazoa</taxon>
        <taxon>Ecdysozoa</taxon>
        <taxon>Arthropoda</taxon>
        <taxon>Chelicerata</taxon>
        <taxon>Arachnida</taxon>
        <taxon>Araneae</taxon>
        <taxon>Araneomorphae</taxon>
        <taxon>Entelegynae</taxon>
        <taxon>Araneoidea</taxon>
        <taxon>Theridiidae</taxon>
        <taxon>Parasteatoda</taxon>
    </lineage>
</organism>
<dbReference type="InterPro" id="IPR000246">
    <property type="entry name" value="Peptidase_T2"/>
</dbReference>
<dbReference type="Gene3D" id="3.60.20.30">
    <property type="entry name" value="(Glycosyl)asparaginase"/>
    <property type="match status" value="1"/>
</dbReference>
<dbReference type="Pfam" id="PF01112">
    <property type="entry name" value="Asparaginase_2"/>
    <property type="match status" value="1"/>
</dbReference>
<evidence type="ECO:0000256" key="6">
    <source>
        <dbReference type="ARBA" id="ARBA00049366"/>
    </source>
</evidence>
<dbReference type="InterPro" id="IPR033844">
    <property type="entry name" value="ASRGL1_meta"/>
</dbReference>
<dbReference type="GO" id="GO:0005737">
    <property type="term" value="C:cytoplasm"/>
    <property type="evidence" value="ECO:0007669"/>
    <property type="project" value="TreeGrafter"/>
</dbReference>
<dbReference type="GO" id="GO:0008798">
    <property type="term" value="F:beta-aspartyl-peptidase activity"/>
    <property type="evidence" value="ECO:0007669"/>
    <property type="project" value="UniProtKB-EC"/>
</dbReference>
<evidence type="ECO:0000256" key="10">
    <source>
        <dbReference type="PIRSR" id="PIRSR600246-2"/>
    </source>
</evidence>
<dbReference type="EMBL" id="IAAA01002609">
    <property type="protein sequence ID" value="LAA01601.1"/>
    <property type="molecule type" value="mRNA"/>
</dbReference>
<feature type="binding site" evidence="10">
    <location>
        <begin position="197"/>
        <end position="200"/>
    </location>
    <ligand>
        <name>substrate</name>
    </ligand>
</feature>
<keyword evidence="3" id="KW-0645">Protease</keyword>
<dbReference type="EMBL" id="IAAA01002610">
    <property type="protein sequence ID" value="LAA01604.1"/>
    <property type="molecule type" value="mRNA"/>
</dbReference>
<evidence type="ECO:0000256" key="5">
    <source>
        <dbReference type="ARBA" id="ARBA00022813"/>
    </source>
</evidence>
<dbReference type="GO" id="GO:0004067">
    <property type="term" value="F:asparaginase activity"/>
    <property type="evidence" value="ECO:0007669"/>
    <property type="project" value="UniProtKB-EC"/>
</dbReference>
<evidence type="ECO:0000256" key="1">
    <source>
        <dbReference type="ARBA" id="ARBA00000306"/>
    </source>
</evidence>
<evidence type="ECO:0000256" key="8">
    <source>
        <dbReference type="ARBA" id="ARBA00061780"/>
    </source>
</evidence>
<evidence type="ECO:0000256" key="9">
    <source>
        <dbReference type="PIRSR" id="PIRSR600246-1"/>
    </source>
</evidence>
<proteinExistence type="evidence at transcript level"/>
<accession>A0A2L2Y0B9</accession>
<dbReference type="PANTHER" id="PTHR10188:SF43">
    <property type="entry name" value="ASPARAGINASE (EUROFUNG)"/>
    <property type="match status" value="1"/>
</dbReference>
<dbReference type="GO" id="GO:0006508">
    <property type="term" value="P:proteolysis"/>
    <property type="evidence" value="ECO:0007669"/>
    <property type="project" value="UniProtKB-KW"/>
</dbReference>
<evidence type="ECO:0000256" key="4">
    <source>
        <dbReference type="ARBA" id="ARBA00022801"/>
    </source>
</evidence>
<dbReference type="EMBL" id="IAAA01002608">
    <property type="protein sequence ID" value="LAA01598.1"/>
    <property type="molecule type" value="mRNA"/>
</dbReference>
<dbReference type="AlphaFoldDB" id="A0A2L2Y0B9"/>
<dbReference type="CDD" id="cd04702">
    <property type="entry name" value="ASRGL1_like"/>
    <property type="match status" value="1"/>
</dbReference>
<comment type="catalytic activity">
    <reaction evidence="6">
        <text>L-asparagine + H2O = L-aspartate + NH4(+)</text>
        <dbReference type="Rhea" id="RHEA:21016"/>
        <dbReference type="ChEBI" id="CHEBI:15377"/>
        <dbReference type="ChEBI" id="CHEBI:28938"/>
        <dbReference type="ChEBI" id="CHEBI:29991"/>
        <dbReference type="ChEBI" id="CHEBI:58048"/>
        <dbReference type="EC" id="3.5.1.1"/>
    </reaction>
</comment>
<dbReference type="OrthoDB" id="2262349at2759"/>
<evidence type="ECO:0000256" key="7">
    <source>
        <dbReference type="ARBA" id="ARBA00054922"/>
    </source>
</evidence>
<dbReference type="GO" id="GO:0033345">
    <property type="term" value="P:L-asparagine catabolic process via L-aspartate"/>
    <property type="evidence" value="ECO:0007669"/>
    <property type="project" value="TreeGrafter"/>
</dbReference>
<dbReference type="PANTHER" id="PTHR10188">
    <property type="entry name" value="L-ASPARAGINASE"/>
    <property type="match status" value="1"/>
</dbReference>
<protein>
    <submittedName>
        <fullName evidence="12">L-asparaginase</fullName>
    </submittedName>
</protein>
<dbReference type="InterPro" id="IPR029055">
    <property type="entry name" value="Ntn_hydrolases_N"/>
</dbReference>
<comment type="function">
    <text evidence="7">Has both L-asparaginase and beta-aspartyl peptidase activity. Does not have aspartylglucosaminidase activity and is inactive toward GlcNAc-L-Asn. Likewise, has no activity toward glutamine.</text>
</comment>
<evidence type="ECO:0000256" key="3">
    <source>
        <dbReference type="ARBA" id="ARBA00022670"/>
    </source>
</evidence>
<comment type="similarity">
    <text evidence="2">Belongs to the Ntn-hydrolase family.</text>
</comment>
<feature type="active site" description="Nucleophile" evidence="9">
    <location>
        <position position="169"/>
    </location>
</feature>
<keyword evidence="5" id="KW-0068">Autocatalytic cleavage</keyword>
<name>A0A2L2Y0B9_PARTP</name>
<keyword evidence="4" id="KW-0378">Hydrolase</keyword>